<dbReference type="AlphaFoldDB" id="A0A2S8B4S4"/>
<sequence length="590" mass="62072">MSIETEASSLGNALVVLGAAGIVIPAFARFRITPVIGFILVGLLVGPSGLGALAGQYPWLKHVTIRSAEDIALFGEFGIILLLFSIGLELSFRRLWQLRKLVFGAGAAELLLSGAILGGVLYMIGTLSGPAALGLGLALALSSTALVLPIAGTKSAVGQASFAMLLFEDLAIVPIIFVLGALAPSTGGHHAELLLTTLWQGALVVAALAIGGWFLLPRIFAQAARAKDPELFLAASLLVVIVAALATAAVGLSPIVGALLAGLMIAETEYHGEVEAITAPFKGLALGVFLISVGMGLNLATIARNWPALVVAVVGVVVVKAVVTAALLRFSGSARRSTAAEVGLLMSSPSETTLIVLATAFQAQLISRATAEFWQLVTAIGLTITPLLARIGHDVARRIEMGNSDVENEEETPPRRTVIVGFGRVGRIVAELLREHDRPYIAVDADIDTVAAARRDGFIARYIDVGRPGSLSKLGIENADAVVLTMDDPVQQLRMTRRLRGKYPDLPIISRARGADHAAALYQAGATDAVPETLESSLQLAEAVLIDLGVAMGPVIASIHDIRAKMRHDIMTKGHLEREPRMPKLRTPER</sequence>
<dbReference type="PANTHER" id="PTHR46157:SF4">
    <property type="entry name" value="K(+) EFFLUX ANTIPORTER 3, CHLOROPLASTIC"/>
    <property type="match status" value="1"/>
</dbReference>
<dbReference type="GO" id="GO:1902600">
    <property type="term" value="P:proton transmembrane transport"/>
    <property type="evidence" value="ECO:0007669"/>
    <property type="project" value="InterPro"/>
</dbReference>
<dbReference type="FunFam" id="3.40.50.720:FF:000036">
    <property type="entry name" value="Glutathione-regulated potassium-efflux system protein KefB"/>
    <property type="match status" value="1"/>
</dbReference>
<evidence type="ECO:0000256" key="7">
    <source>
        <dbReference type="ARBA" id="ARBA00022989"/>
    </source>
</evidence>
<feature type="transmembrane region" description="Helical" evidence="10">
    <location>
        <begin position="35"/>
        <end position="59"/>
    </location>
</feature>
<reference evidence="13" key="1">
    <citation type="submission" date="2017-11" db="EMBL/GenBank/DDBJ databases">
        <title>The complete genome sequence of Sphingopyxis pomeranensis sp. nov. strain WS5A3p.</title>
        <authorList>
            <person name="Kaminski M.A."/>
        </authorList>
    </citation>
    <scope>NUCLEOTIDE SEQUENCE [LARGE SCALE GENOMIC DNA]</scope>
    <source>
        <strain evidence="13">WS5A3p</strain>
    </source>
</reference>
<dbReference type="PROSITE" id="PS51201">
    <property type="entry name" value="RCK_N"/>
    <property type="match status" value="1"/>
</dbReference>
<feature type="domain" description="RCK N-terminal" evidence="11">
    <location>
        <begin position="414"/>
        <end position="531"/>
    </location>
</feature>
<gene>
    <name evidence="12" type="ORF">CVO77_01990</name>
</gene>
<evidence type="ECO:0000256" key="10">
    <source>
        <dbReference type="SAM" id="Phobius"/>
    </source>
</evidence>
<dbReference type="SUPFAM" id="SSF51735">
    <property type="entry name" value="NAD(P)-binding Rossmann-fold domains"/>
    <property type="match status" value="1"/>
</dbReference>
<evidence type="ECO:0000256" key="8">
    <source>
        <dbReference type="ARBA" id="ARBA00023065"/>
    </source>
</evidence>
<feature type="transmembrane region" description="Helical" evidence="10">
    <location>
        <begin position="198"/>
        <end position="219"/>
    </location>
</feature>
<keyword evidence="13" id="KW-1185">Reference proteome</keyword>
<dbReference type="RefSeq" id="WP_105997654.1">
    <property type="nucleotide sequence ID" value="NZ_CM009578.1"/>
</dbReference>
<dbReference type="Pfam" id="PF00999">
    <property type="entry name" value="Na_H_Exchanger"/>
    <property type="match status" value="1"/>
</dbReference>
<dbReference type="Proteomes" id="UP000238954">
    <property type="component" value="Chromosome"/>
</dbReference>
<dbReference type="GO" id="GO:0015297">
    <property type="term" value="F:antiporter activity"/>
    <property type="evidence" value="ECO:0007669"/>
    <property type="project" value="UniProtKB-KW"/>
</dbReference>
<dbReference type="OrthoDB" id="9781411at2"/>
<dbReference type="PANTHER" id="PTHR46157">
    <property type="entry name" value="K(+) EFFLUX ANTIPORTER 3, CHLOROPLASTIC"/>
    <property type="match status" value="1"/>
</dbReference>
<evidence type="ECO:0000256" key="6">
    <source>
        <dbReference type="ARBA" id="ARBA00022958"/>
    </source>
</evidence>
<evidence type="ECO:0000256" key="9">
    <source>
        <dbReference type="ARBA" id="ARBA00023136"/>
    </source>
</evidence>
<keyword evidence="3" id="KW-0050">Antiport</keyword>
<comment type="subcellular location">
    <subcellularLocation>
        <location evidence="1">Endomembrane system</location>
        <topology evidence="1">Multi-pass membrane protein</topology>
    </subcellularLocation>
</comment>
<dbReference type="EMBL" id="PHFW01000002">
    <property type="protein sequence ID" value="PQM27395.1"/>
    <property type="molecule type" value="Genomic_DNA"/>
</dbReference>
<dbReference type="GO" id="GO:0012505">
    <property type="term" value="C:endomembrane system"/>
    <property type="evidence" value="ECO:0007669"/>
    <property type="project" value="UniProtKB-SubCell"/>
</dbReference>
<evidence type="ECO:0000256" key="5">
    <source>
        <dbReference type="ARBA" id="ARBA00022692"/>
    </source>
</evidence>
<keyword evidence="2" id="KW-0813">Transport</keyword>
<feature type="transmembrane region" description="Helical" evidence="10">
    <location>
        <begin position="309"/>
        <end position="330"/>
    </location>
</feature>
<evidence type="ECO:0000259" key="11">
    <source>
        <dbReference type="PROSITE" id="PS51201"/>
    </source>
</evidence>
<keyword evidence="6" id="KW-0630">Potassium</keyword>
<comment type="caution">
    <text evidence="12">The sequence shown here is derived from an EMBL/GenBank/DDBJ whole genome shotgun (WGS) entry which is preliminary data.</text>
</comment>
<dbReference type="GO" id="GO:0006813">
    <property type="term" value="P:potassium ion transport"/>
    <property type="evidence" value="ECO:0007669"/>
    <property type="project" value="UniProtKB-KW"/>
</dbReference>
<dbReference type="Pfam" id="PF02254">
    <property type="entry name" value="TrkA_N"/>
    <property type="match status" value="1"/>
</dbReference>
<name>A0A2S8B4S4_9SPHN</name>
<dbReference type="Gene3D" id="3.40.50.720">
    <property type="entry name" value="NAD(P)-binding Rossmann-like Domain"/>
    <property type="match status" value="1"/>
</dbReference>
<feature type="transmembrane region" description="Helical" evidence="10">
    <location>
        <begin position="162"/>
        <end position="183"/>
    </location>
</feature>
<keyword evidence="4" id="KW-0633">Potassium transport</keyword>
<feature type="transmembrane region" description="Helical" evidence="10">
    <location>
        <begin position="231"/>
        <end position="249"/>
    </location>
</feature>
<dbReference type="GO" id="GO:0016020">
    <property type="term" value="C:membrane"/>
    <property type="evidence" value="ECO:0007669"/>
    <property type="project" value="InterPro"/>
</dbReference>
<evidence type="ECO:0000256" key="2">
    <source>
        <dbReference type="ARBA" id="ARBA00022448"/>
    </source>
</evidence>
<dbReference type="InterPro" id="IPR036291">
    <property type="entry name" value="NAD(P)-bd_dom_sf"/>
</dbReference>
<evidence type="ECO:0000313" key="12">
    <source>
        <dbReference type="EMBL" id="PQM27395.1"/>
    </source>
</evidence>
<keyword evidence="5 10" id="KW-0812">Transmembrane</keyword>
<proteinExistence type="predicted"/>
<keyword evidence="7 10" id="KW-1133">Transmembrane helix</keyword>
<feature type="transmembrane region" description="Helical" evidence="10">
    <location>
        <begin position="12"/>
        <end position="28"/>
    </location>
</feature>
<dbReference type="InterPro" id="IPR038770">
    <property type="entry name" value="Na+/solute_symporter_sf"/>
</dbReference>
<feature type="transmembrane region" description="Helical" evidence="10">
    <location>
        <begin position="102"/>
        <end position="125"/>
    </location>
</feature>
<accession>A0A2S8B4S4</accession>
<dbReference type="Gene3D" id="1.20.1530.20">
    <property type="match status" value="1"/>
</dbReference>
<protein>
    <submittedName>
        <fullName evidence="12">Sodium:proton exchanger</fullName>
    </submittedName>
</protein>
<evidence type="ECO:0000256" key="4">
    <source>
        <dbReference type="ARBA" id="ARBA00022538"/>
    </source>
</evidence>
<evidence type="ECO:0000256" key="1">
    <source>
        <dbReference type="ARBA" id="ARBA00004127"/>
    </source>
</evidence>
<dbReference type="InterPro" id="IPR003148">
    <property type="entry name" value="RCK_N"/>
</dbReference>
<dbReference type="InterPro" id="IPR006153">
    <property type="entry name" value="Cation/H_exchanger_TM"/>
</dbReference>
<feature type="transmembrane region" description="Helical" evidence="10">
    <location>
        <begin position="131"/>
        <end position="150"/>
    </location>
</feature>
<evidence type="ECO:0000256" key="3">
    <source>
        <dbReference type="ARBA" id="ARBA00022449"/>
    </source>
</evidence>
<organism evidence="12 13">
    <name type="scientific">Sphingopyxis lindanitolerans</name>
    <dbReference type="NCBI Taxonomy" id="2054227"/>
    <lineage>
        <taxon>Bacteria</taxon>
        <taxon>Pseudomonadati</taxon>
        <taxon>Pseudomonadota</taxon>
        <taxon>Alphaproteobacteria</taxon>
        <taxon>Sphingomonadales</taxon>
        <taxon>Sphingomonadaceae</taxon>
        <taxon>Sphingopyxis</taxon>
    </lineage>
</organism>
<evidence type="ECO:0000313" key="13">
    <source>
        <dbReference type="Proteomes" id="UP000238954"/>
    </source>
</evidence>
<feature type="transmembrane region" description="Helical" evidence="10">
    <location>
        <begin position="284"/>
        <end position="303"/>
    </location>
</feature>
<keyword evidence="9 10" id="KW-0472">Membrane</keyword>
<feature type="transmembrane region" description="Helical" evidence="10">
    <location>
        <begin position="71"/>
        <end position="90"/>
    </location>
</feature>
<keyword evidence="8" id="KW-0406">Ion transport</keyword>